<dbReference type="Pfam" id="PF17389">
    <property type="entry name" value="Bac_rhamnosid6H"/>
    <property type="match status" value="1"/>
</dbReference>
<dbReference type="GO" id="GO:0030596">
    <property type="term" value="F:alpha-L-rhamnosidase activity"/>
    <property type="evidence" value="ECO:0007669"/>
    <property type="project" value="UniProtKB-EC"/>
</dbReference>
<evidence type="ECO:0000259" key="8">
    <source>
        <dbReference type="Pfam" id="PF17390"/>
    </source>
</evidence>
<comment type="catalytic activity">
    <reaction evidence="1">
        <text>Hydrolysis of terminal non-reducing alpha-L-rhamnose residues in alpha-L-rhamnosides.</text>
        <dbReference type="EC" id="3.2.1.40"/>
    </reaction>
</comment>
<protein>
    <recommendedName>
        <fullName evidence="2">alpha-L-rhamnosidase</fullName>
        <ecNumber evidence="2">3.2.1.40</ecNumber>
    </recommendedName>
</protein>
<dbReference type="Gene3D" id="2.60.120.260">
    <property type="entry name" value="Galactose-binding domain-like"/>
    <property type="match status" value="2"/>
</dbReference>
<dbReference type="PIRSF" id="PIRSF010631">
    <property type="entry name" value="A-rhamnsds"/>
    <property type="match status" value="1"/>
</dbReference>
<evidence type="ECO:0000259" key="7">
    <source>
        <dbReference type="Pfam" id="PF17389"/>
    </source>
</evidence>
<dbReference type="InterPro" id="IPR013737">
    <property type="entry name" value="Bac_rhamnosid_N"/>
</dbReference>
<dbReference type="InterPro" id="IPR013783">
    <property type="entry name" value="Ig-like_fold"/>
</dbReference>
<feature type="domain" description="Alpha-L-rhamnosidase concanavalin-like" evidence="5">
    <location>
        <begin position="312"/>
        <end position="417"/>
    </location>
</feature>
<dbReference type="InterPro" id="IPR008928">
    <property type="entry name" value="6-hairpin_glycosidase_sf"/>
</dbReference>
<sequence>MIAIRLRTDQMENPLGLQNRRPLLSWNCEGGIVQTAYEAAAFSDGRQIWSSGRQESGKVQVRYSGEAVSGQRIVWKVRLWGEKGEVSDWSRDAFFEMGLLSEEDWEAVWIEPEPEEVGGQKERSEREKGPSQRYPASYLRKIFTVKETENARLYITCHGLYVAYINGGRVGDFVLAPGTDDYRKRLTCQTYDVSDLLRPGENEIRIILGDGWYRGCNGIDGVRNLFGTRLALLCQLHVEGSAVLVSDGTWEASQSGPIRENDMEQGERCDARLEDITDWHKVWETDEDFRVLVGSDSVPILEQERFPGKFLRTPAGETVIDFGQNLAGYVEFSLRAHAGEKIVLWHGETLDENGNFTNRNFDPGKRNREGGIPQKIEYICKEGENVYKPSFCIFGFRYVKVETEADLSEAKFTSIAVYSRMEQTGSFHCSDEEVNRLFSNSSWSMKSNFCDIPTDCPTRERAGWTGDAGVFAPTAVLLADCYPVFRKWLGACRLAQRADGKMANIAPPNDRDNPVAEFLNGSAGWGDACILVPWALYQACGDEGILRENYGMMKKWLRFVAKRAERNSFHSLFRKNPYRRYTVDTGFHWGEWCEPDVDMAAWVRDALKGGMEDVATAYFCYSAGLLAKIAKILGETSDAEQCERICAQARKAFQAVAVRNGKLRSNRQCAYVRALAFGLLEEADRKEAAKTLNDLVEENHYHLNTGFLSTPYLCDVLAEYGYVETAYRLLLQRECPGWLYEVRRGATTIWERWDGVRLDGTVHDSLNHYAYGAIAGWLISGVCGIRLEAGKLTIKPIPHPLLEHASARWKSPYGEIQSAWRYEEKTLKLSVTVPPNLEAEIVLPDGRVERKPAGVWEYTVEGMAEETV</sequence>
<evidence type="ECO:0000259" key="6">
    <source>
        <dbReference type="Pfam" id="PF08531"/>
    </source>
</evidence>
<dbReference type="EMBL" id="DVHM01000103">
    <property type="protein sequence ID" value="HIR70942.1"/>
    <property type="molecule type" value="Genomic_DNA"/>
</dbReference>
<reference evidence="9" key="2">
    <citation type="journal article" date="2021" name="PeerJ">
        <title>Extensive microbial diversity within the chicken gut microbiome revealed by metagenomics and culture.</title>
        <authorList>
            <person name="Gilroy R."/>
            <person name="Ravi A."/>
            <person name="Getino M."/>
            <person name="Pursley I."/>
            <person name="Horton D.L."/>
            <person name="Alikhan N.F."/>
            <person name="Baker D."/>
            <person name="Gharbi K."/>
            <person name="Hall N."/>
            <person name="Watson M."/>
            <person name="Adriaenssens E.M."/>
            <person name="Foster-Nyarko E."/>
            <person name="Jarju S."/>
            <person name="Secka A."/>
            <person name="Antonio M."/>
            <person name="Oren A."/>
            <person name="Chaudhuri R.R."/>
            <person name="La Ragione R."/>
            <person name="Hildebrand F."/>
            <person name="Pallen M.J."/>
        </authorList>
    </citation>
    <scope>NUCLEOTIDE SEQUENCE</scope>
    <source>
        <strain evidence="9">ChiSjej5B23-6657</strain>
    </source>
</reference>
<dbReference type="PANTHER" id="PTHR33307">
    <property type="entry name" value="ALPHA-RHAMNOSIDASE (EUROFUNG)"/>
    <property type="match status" value="1"/>
</dbReference>
<evidence type="ECO:0000256" key="1">
    <source>
        <dbReference type="ARBA" id="ARBA00001445"/>
    </source>
</evidence>
<dbReference type="PANTHER" id="PTHR33307:SF6">
    <property type="entry name" value="ALPHA-RHAMNOSIDASE (EUROFUNG)-RELATED"/>
    <property type="match status" value="1"/>
</dbReference>
<feature type="domain" description="Alpha-L-rhamnosidase six-hairpin glycosidase" evidence="7">
    <location>
        <begin position="422"/>
        <end position="780"/>
    </location>
</feature>
<dbReference type="EC" id="3.2.1.40" evidence="2"/>
<proteinExistence type="predicted"/>
<dbReference type="Gene3D" id="2.60.40.10">
    <property type="entry name" value="Immunoglobulins"/>
    <property type="match status" value="1"/>
</dbReference>
<feature type="domain" description="Bacterial alpha-L-rhamnosidase N-terminal" evidence="6">
    <location>
        <begin position="146"/>
        <end position="283"/>
    </location>
</feature>
<evidence type="ECO:0000256" key="4">
    <source>
        <dbReference type="SAM" id="MobiDB-lite"/>
    </source>
</evidence>
<evidence type="ECO:0000256" key="2">
    <source>
        <dbReference type="ARBA" id="ARBA00012652"/>
    </source>
</evidence>
<dbReference type="Gene3D" id="1.50.10.10">
    <property type="match status" value="1"/>
</dbReference>
<reference evidence="9" key="1">
    <citation type="submission" date="2020-10" db="EMBL/GenBank/DDBJ databases">
        <authorList>
            <person name="Gilroy R."/>
        </authorList>
    </citation>
    <scope>NUCLEOTIDE SEQUENCE</scope>
    <source>
        <strain evidence="9">ChiSjej5B23-6657</strain>
    </source>
</reference>
<dbReference type="Proteomes" id="UP000823912">
    <property type="component" value="Unassembled WGS sequence"/>
</dbReference>
<dbReference type="AlphaFoldDB" id="A0A9D1E9M6"/>
<feature type="region of interest" description="Disordered" evidence="4">
    <location>
        <begin position="111"/>
        <end position="132"/>
    </location>
</feature>
<evidence type="ECO:0000256" key="3">
    <source>
        <dbReference type="ARBA" id="ARBA00022801"/>
    </source>
</evidence>
<feature type="domain" description="Alpha-L-rhamnosidase C-terminal" evidence="8">
    <location>
        <begin position="792"/>
        <end position="850"/>
    </location>
</feature>
<accession>A0A9D1E9M6</accession>
<dbReference type="InterPro" id="IPR012341">
    <property type="entry name" value="6hp_glycosidase-like_sf"/>
</dbReference>
<evidence type="ECO:0000313" key="9">
    <source>
        <dbReference type="EMBL" id="HIR70942.1"/>
    </source>
</evidence>
<dbReference type="Pfam" id="PF08531">
    <property type="entry name" value="Bac_rhamnosid_N"/>
    <property type="match status" value="1"/>
</dbReference>
<dbReference type="Pfam" id="PF05592">
    <property type="entry name" value="Bac_rhamnosid"/>
    <property type="match status" value="1"/>
</dbReference>
<comment type="caution">
    <text evidence="9">The sequence shown here is derived from an EMBL/GenBank/DDBJ whole genome shotgun (WGS) entry which is preliminary data.</text>
</comment>
<dbReference type="Gene3D" id="2.60.420.10">
    <property type="entry name" value="Maltose phosphorylase, domain 3"/>
    <property type="match status" value="1"/>
</dbReference>
<dbReference type="InterPro" id="IPR016007">
    <property type="entry name" value="Alpha_rhamnosid"/>
</dbReference>
<organism evidence="9 10">
    <name type="scientific">Candidatus Pullilachnospira gallistercoris</name>
    <dbReference type="NCBI Taxonomy" id="2840911"/>
    <lineage>
        <taxon>Bacteria</taxon>
        <taxon>Bacillati</taxon>
        <taxon>Bacillota</taxon>
        <taxon>Clostridia</taxon>
        <taxon>Lachnospirales</taxon>
        <taxon>Lachnospiraceae</taxon>
        <taxon>Lachnospiraceae incertae sedis</taxon>
        <taxon>Candidatus Pullilachnospira</taxon>
    </lineage>
</organism>
<dbReference type="InterPro" id="IPR035396">
    <property type="entry name" value="Bac_rhamnosid6H"/>
</dbReference>
<dbReference type="SUPFAM" id="SSF48208">
    <property type="entry name" value="Six-hairpin glycosidases"/>
    <property type="match status" value="1"/>
</dbReference>
<dbReference type="GO" id="GO:0005975">
    <property type="term" value="P:carbohydrate metabolic process"/>
    <property type="evidence" value="ECO:0007669"/>
    <property type="project" value="InterPro"/>
</dbReference>
<keyword evidence="3 9" id="KW-0378">Hydrolase</keyword>
<dbReference type="InterPro" id="IPR035398">
    <property type="entry name" value="Bac_rhamnosid_C"/>
</dbReference>
<dbReference type="Pfam" id="PF25788">
    <property type="entry name" value="Ig_Rha78A_N"/>
    <property type="match status" value="1"/>
</dbReference>
<evidence type="ECO:0000259" key="5">
    <source>
        <dbReference type="Pfam" id="PF05592"/>
    </source>
</evidence>
<evidence type="ECO:0000313" key="10">
    <source>
        <dbReference type="Proteomes" id="UP000823912"/>
    </source>
</evidence>
<gene>
    <name evidence="9" type="ORF">IAA55_06650</name>
</gene>
<feature type="compositionally biased region" description="Basic and acidic residues" evidence="4">
    <location>
        <begin position="118"/>
        <end position="130"/>
    </location>
</feature>
<name>A0A9D1E9M6_9FIRM</name>
<dbReference type="Pfam" id="PF17390">
    <property type="entry name" value="Bac_rhamnosid_C"/>
    <property type="match status" value="1"/>
</dbReference>
<dbReference type="InterPro" id="IPR008902">
    <property type="entry name" value="Rhamnosid_concanavalin"/>
</dbReference>